<feature type="transmembrane region" description="Helical" evidence="6">
    <location>
        <begin position="259"/>
        <end position="276"/>
    </location>
</feature>
<evidence type="ECO:0000256" key="6">
    <source>
        <dbReference type="SAM" id="Phobius"/>
    </source>
</evidence>
<name>A0ABT9XN05_9BACL</name>
<dbReference type="InterPro" id="IPR020846">
    <property type="entry name" value="MFS_dom"/>
</dbReference>
<feature type="transmembrane region" description="Helical" evidence="6">
    <location>
        <begin position="221"/>
        <end position="239"/>
    </location>
</feature>
<evidence type="ECO:0000259" key="7">
    <source>
        <dbReference type="PROSITE" id="PS50850"/>
    </source>
</evidence>
<feature type="transmembrane region" description="Helical" evidence="6">
    <location>
        <begin position="146"/>
        <end position="166"/>
    </location>
</feature>
<gene>
    <name evidence="8" type="ORF">J2S03_002986</name>
</gene>
<dbReference type="PANTHER" id="PTHR11328">
    <property type="entry name" value="MAJOR FACILITATOR SUPERFAMILY DOMAIN-CONTAINING PROTEIN"/>
    <property type="match status" value="1"/>
</dbReference>
<dbReference type="InterPro" id="IPR039672">
    <property type="entry name" value="MFS_2"/>
</dbReference>
<organism evidence="8 9">
    <name type="scientific">Alicyclobacillus cycloheptanicus</name>
    <dbReference type="NCBI Taxonomy" id="1457"/>
    <lineage>
        <taxon>Bacteria</taxon>
        <taxon>Bacillati</taxon>
        <taxon>Bacillota</taxon>
        <taxon>Bacilli</taxon>
        <taxon>Bacillales</taxon>
        <taxon>Alicyclobacillaceae</taxon>
        <taxon>Alicyclobacillus</taxon>
    </lineage>
</organism>
<sequence>MRTGRMISYSAGNVGASMLIQAFSAFAYFYYVDQLKVPDEWISTALVIHGIFNAVLNPLSGQLSDRTRSRLGRRLPWMLGGMVPLAIVYVLIWTPLVPRGHLQALLVYFFIVVLLYDIFYVFVVLNWTSLFPELFHKLRERSVVSAWRQMFGIIGMIVGVALPPVIYKTYGWTALGLIFGIVGLISFLAAVWGAWNPRDTHFVEAGLPLGKALSATFRNPAFVFYVIGSFFFQLAFQIIPGAVPFFGEYVLHASGAAQTYMLGAMFIVAIPMVYVWSAVTNRIGPRNAVMTSGILFAASLIGFWFVSSSALAIMWAGVLGLSLAGLMILLDVLLSDVIDEDHVKTGTPREGMYFGVQGFIVRWGVSLNAVLTTTVLNRSHYVAGAAHQAPTVATGIHFLMSFAPMISVLIAVAAFVFYPLRGQRLAAVKARLAEMEAEA</sequence>
<feature type="transmembrane region" description="Helical" evidence="6">
    <location>
        <begin position="396"/>
        <end position="420"/>
    </location>
</feature>
<dbReference type="PROSITE" id="PS50850">
    <property type="entry name" value="MFS"/>
    <property type="match status" value="1"/>
</dbReference>
<accession>A0ABT9XN05</accession>
<feature type="transmembrane region" description="Helical" evidence="6">
    <location>
        <begin position="312"/>
        <end position="334"/>
    </location>
</feature>
<evidence type="ECO:0000256" key="2">
    <source>
        <dbReference type="ARBA" id="ARBA00022448"/>
    </source>
</evidence>
<evidence type="ECO:0000256" key="5">
    <source>
        <dbReference type="ARBA" id="ARBA00023136"/>
    </source>
</evidence>
<dbReference type="SUPFAM" id="SSF103473">
    <property type="entry name" value="MFS general substrate transporter"/>
    <property type="match status" value="1"/>
</dbReference>
<keyword evidence="9" id="KW-1185">Reference proteome</keyword>
<protein>
    <submittedName>
        <fullName evidence="8">GPH family glycoside/pentoside/hexuronide:cation symporter</fullName>
    </submittedName>
</protein>
<keyword evidence="3 6" id="KW-0812">Transmembrane</keyword>
<dbReference type="RefSeq" id="WP_274457551.1">
    <property type="nucleotide sequence ID" value="NZ_CP067097.1"/>
</dbReference>
<evidence type="ECO:0000256" key="1">
    <source>
        <dbReference type="ARBA" id="ARBA00004651"/>
    </source>
</evidence>
<dbReference type="CDD" id="cd17332">
    <property type="entry name" value="MFS_MelB_like"/>
    <property type="match status" value="1"/>
</dbReference>
<dbReference type="Gene3D" id="1.20.1250.20">
    <property type="entry name" value="MFS general substrate transporter like domains"/>
    <property type="match status" value="2"/>
</dbReference>
<feature type="transmembrane region" description="Helical" evidence="6">
    <location>
        <begin position="75"/>
        <end position="93"/>
    </location>
</feature>
<feature type="transmembrane region" description="Helical" evidence="6">
    <location>
        <begin position="172"/>
        <end position="195"/>
    </location>
</feature>
<dbReference type="Proteomes" id="UP001232973">
    <property type="component" value="Unassembled WGS sequence"/>
</dbReference>
<comment type="subcellular location">
    <subcellularLocation>
        <location evidence="1">Cell membrane</location>
        <topology evidence="1">Multi-pass membrane protein</topology>
    </subcellularLocation>
</comment>
<feature type="transmembrane region" description="Helical" evidence="6">
    <location>
        <begin position="41"/>
        <end position="63"/>
    </location>
</feature>
<keyword evidence="4 6" id="KW-1133">Transmembrane helix</keyword>
<dbReference type="EMBL" id="JAUSTP010000031">
    <property type="protein sequence ID" value="MDQ0191118.1"/>
    <property type="molecule type" value="Genomic_DNA"/>
</dbReference>
<evidence type="ECO:0000313" key="8">
    <source>
        <dbReference type="EMBL" id="MDQ0191118.1"/>
    </source>
</evidence>
<evidence type="ECO:0000313" key="9">
    <source>
        <dbReference type="Proteomes" id="UP001232973"/>
    </source>
</evidence>
<feature type="transmembrane region" description="Helical" evidence="6">
    <location>
        <begin position="105"/>
        <end position="125"/>
    </location>
</feature>
<keyword evidence="2" id="KW-0813">Transport</keyword>
<dbReference type="Pfam" id="PF13347">
    <property type="entry name" value="MFS_2"/>
    <property type="match status" value="1"/>
</dbReference>
<feature type="transmembrane region" description="Helical" evidence="6">
    <location>
        <begin position="354"/>
        <end position="376"/>
    </location>
</feature>
<feature type="transmembrane region" description="Helical" evidence="6">
    <location>
        <begin position="288"/>
        <end position="306"/>
    </location>
</feature>
<evidence type="ECO:0000256" key="4">
    <source>
        <dbReference type="ARBA" id="ARBA00022989"/>
    </source>
</evidence>
<proteinExistence type="predicted"/>
<feature type="transmembrane region" description="Helical" evidence="6">
    <location>
        <begin position="7"/>
        <end position="29"/>
    </location>
</feature>
<reference evidence="8 9" key="1">
    <citation type="submission" date="2023-07" db="EMBL/GenBank/DDBJ databases">
        <title>Genomic Encyclopedia of Type Strains, Phase IV (KMG-IV): sequencing the most valuable type-strain genomes for metagenomic binning, comparative biology and taxonomic classification.</title>
        <authorList>
            <person name="Goeker M."/>
        </authorList>
    </citation>
    <scope>NUCLEOTIDE SEQUENCE [LARGE SCALE GENOMIC DNA]</scope>
    <source>
        <strain evidence="8 9">DSM 4006</strain>
    </source>
</reference>
<dbReference type="InterPro" id="IPR036259">
    <property type="entry name" value="MFS_trans_sf"/>
</dbReference>
<dbReference type="PANTHER" id="PTHR11328:SF24">
    <property type="entry name" value="MAJOR FACILITATOR SUPERFAMILY (MFS) PROFILE DOMAIN-CONTAINING PROTEIN"/>
    <property type="match status" value="1"/>
</dbReference>
<keyword evidence="5 6" id="KW-0472">Membrane</keyword>
<evidence type="ECO:0000256" key="3">
    <source>
        <dbReference type="ARBA" id="ARBA00022692"/>
    </source>
</evidence>
<comment type="caution">
    <text evidence="8">The sequence shown here is derived from an EMBL/GenBank/DDBJ whole genome shotgun (WGS) entry which is preliminary data.</text>
</comment>
<feature type="domain" description="Major facilitator superfamily (MFS) profile" evidence="7">
    <location>
        <begin position="221"/>
        <end position="439"/>
    </location>
</feature>